<dbReference type="PROSITE" id="PS50893">
    <property type="entry name" value="ABC_TRANSPORTER_2"/>
    <property type="match status" value="2"/>
</dbReference>
<proteinExistence type="predicted"/>
<dbReference type="InterPro" id="IPR051309">
    <property type="entry name" value="ABCF_ATPase"/>
</dbReference>
<dbReference type="Pfam" id="PF00005">
    <property type="entry name" value="ABC_tran"/>
    <property type="match status" value="2"/>
</dbReference>
<dbReference type="EMBL" id="JADKFW010000008">
    <property type="protein sequence ID" value="MBK9718241.1"/>
    <property type="molecule type" value="Genomic_DNA"/>
</dbReference>
<organism evidence="4 5">
    <name type="scientific">Candidatus Defluviibacterium haderslevense</name>
    <dbReference type="NCBI Taxonomy" id="2981993"/>
    <lineage>
        <taxon>Bacteria</taxon>
        <taxon>Pseudomonadati</taxon>
        <taxon>Bacteroidota</taxon>
        <taxon>Saprospiria</taxon>
        <taxon>Saprospirales</taxon>
        <taxon>Saprospiraceae</taxon>
        <taxon>Candidatus Defluviibacterium</taxon>
    </lineage>
</organism>
<reference evidence="4 5" key="1">
    <citation type="submission" date="2020-10" db="EMBL/GenBank/DDBJ databases">
        <title>Connecting structure to function with the recovery of over 1000 high-quality activated sludge metagenome-assembled genomes encoding full-length rRNA genes using long-read sequencing.</title>
        <authorList>
            <person name="Singleton C.M."/>
            <person name="Petriglieri F."/>
            <person name="Kristensen J.M."/>
            <person name="Kirkegaard R.H."/>
            <person name="Michaelsen T.Y."/>
            <person name="Andersen M.H."/>
            <person name="Karst S.M."/>
            <person name="Dueholm M.S."/>
            <person name="Nielsen P.H."/>
            <person name="Albertsen M."/>
        </authorList>
    </citation>
    <scope>NUCLEOTIDE SEQUENCE [LARGE SCALE GENOMIC DNA]</scope>
    <source>
        <strain evidence="4">Ribe_18-Q3-R11-54_BAT3C.373</strain>
    </source>
</reference>
<dbReference type="PANTHER" id="PTHR42855">
    <property type="entry name" value="ABC TRANSPORTER ATP-BINDING SUBUNIT"/>
    <property type="match status" value="1"/>
</dbReference>
<dbReference type="FunFam" id="3.40.50.300:FF:000011">
    <property type="entry name" value="Putative ABC transporter ATP-binding component"/>
    <property type="match status" value="1"/>
</dbReference>
<evidence type="ECO:0000313" key="5">
    <source>
        <dbReference type="Proteomes" id="UP000808349"/>
    </source>
</evidence>
<dbReference type="CDD" id="cd03221">
    <property type="entry name" value="ABCF_EF-3"/>
    <property type="match status" value="2"/>
</dbReference>
<dbReference type="InterPro" id="IPR003593">
    <property type="entry name" value="AAA+_ATPase"/>
</dbReference>
<evidence type="ECO:0000313" key="4">
    <source>
        <dbReference type="EMBL" id="MBK9718241.1"/>
    </source>
</evidence>
<gene>
    <name evidence="4" type="ORF">IPO85_12145</name>
</gene>
<sequence>MIRVQNLVLRFGERAIFNNISFTVTPGEKLAITGRNGSGKSTLLKVLSEAIKPDEGLVEKPKDVKVGYLEQELPTDKGFTVREEIMSSLVEINALHEELKHCEDQLSNPNLEEKKLMYYIELMEDIHHRMDYMNADKIEGEIEKILIGLGFKSTDFERKTHEFSGGWRMRLELAKLLLSRPNVMLLDEPNNHLDILSIQWLEKYLLTYEGSVILISHDLMFVDRIAKRIIEVDRGKLYDFVGSYSAFIDYKKERRDIELSEFKSQQKLIQHKEVLIDKFRAKASKASFAKSLQSELARMDVIEAPDEEQSSIRLRFQPSHPGGRMVIEARELTKSYGDLMVLNNIEFFIERGEKLSFIGQNGQGKSTLVKLISQVEPPTHGVINLGHQVKIGYFAQEHTELMDPNQTILEVIESVSLPAVRPLIRNILGGLAFGGDDVEKRIRVLSGGEKSRVRLASLLVQEHNFLILDEPTHHLDISSKESLKEAIKNYKGTVIVVSHDREFLRGLAEKTCFFADQKVRIFEGDID</sequence>
<keyword evidence="2 4" id="KW-0067">ATP-binding</keyword>
<dbReference type="PANTHER" id="PTHR42855:SF2">
    <property type="entry name" value="DRUG RESISTANCE ABC TRANSPORTER,ATP-BINDING PROTEIN"/>
    <property type="match status" value="1"/>
</dbReference>
<dbReference type="GO" id="GO:0016887">
    <property type="term" value="F:ATP hydrolysis activity"/>
    <property type="evidence" value="ECO:0007669"/>
    <property type="project" value="InterPro"/>
</dbReference>
<accession>A0A9D7XF27</accession>
<dbReference type="Pfam" id="PF12848">
    <property type="entry name" value="ABC_tran_Xtn"/>
    <property type="match status" value="1"/>
</dbReference>
<dbReference type="AlphaFoldDB" id="A0A9D7XF27"/>
<evidence type="ECO:0000256" key="1">
    <source>
        <dbReference type="ARBA" id="ARBA00022741"/>
    </source>
</evidence>
<name>A0A9D7XF27_9BACT</name>
<evidence type="ECO:0000259" key="3">
    <source>
        <dbReference type="PROSITE" id="PS50893"/>
    </source>
</evidence>
<dbReference type="Gene3D" id="3.40.50.300">
    <property type="entry name" value="P-loop containing nucleotide triphosphate hydrolases"/>
    <property type="match status" value="2"/>
</dbReference>
<dbReference type="SMART" id="SM00382">
    <property type="entry name" value="AAA"/>
    <property type="match status" value="2"/>
</dbReference>
<dbReference type="InterPro" id="IPR017871">
    <property type="entry name" value="ABC_transporter-like_CS"/>
</dbReference>
<protein>
    <submittedName>
        <fullName evidence="4">ABC-F family ATP-binding cassette domain-containing protein</fullName>
    </submittedName>
</protein>
<dbReference type="GO" id="GO:0005524">
    <property type="term" value="F:ATP binding"/>
    <property type="evidence" value="ECO:0007669"/>
    <property type="project" value="UniProtKB-KW"/>
</dbReference>
<feature type="domain" description="ABC transporter" evidence="3">
    <location>
        <begin position="2"/>
        <end position="259"/>
    </location>
</feature>
<comment type="caution">
    <text evidence="4">The sequence shown here is derived from an EMBL/GenBank/DDBJ whole genome shotgun (WGS) entry which is preliminary data.</text>
</comment>
<dbReference type="InterPro" id="IPR003439">
    <property type="entry name" value="ABC_transporter-like_ATP-bd"/>
</dbReference>
<dbReference type="Proteomes" id="UP000808349">
    <property type="component" value="Unassembled WGS sequence"/>
</dbReference>
<dbReference type="InterPro" id="IPR032781">
    <property type="entry name" value="ABC_tran_Xtn"/>
</dbReference>
<dbReference type="InterPro" id="IPR027417">
    <property type="entry name" value="P-loop_NTPase"/>
</dbReference>
<keyword evidence="1" id="KW-0547">Nucleotide-binding</keyword>
<feature type="domain" description="ABC transporter" evidence="3">
    <location>
        <begin position="327"/>
        <end position="526"/>
    </location>
</feature>
<evidence type="ECO:0000256" key="2">
    <source>
        <dbReference type="ARBA" id="ARBA00022840"/>
    </source>
</evidence>
<dbReference type="SUPFAM" id="SSF52540">
    <property type="entry name" value="P-loop containing nucleoside triphosphate hydrolases"/>
    <property type="match status" value="2"/>
</dbReference>
<dbReference type="PROSITE" id="PS00211">
    <property type="entry name" value="ABC_TRANSPORTER_1"/>
    <property type="match status" value="2"/>
</dbReference>